<dbReference type="PANTHER" id="PTHR43264">
    <property type="match status" value="1"/>
</dbReference>
<comment type="caution">
    <text evidence="2">The sequence shown here is derived from an EMBL/GenBank/DDBJ whole genome shotgun (WGS) entry which is preliminary data.</text>
</comment>
<keyword evidence="3" id="KW-1185">Reference proteome</keyword>
<dbReference type="PANTHER" id="PTHR43264:SF1">
    <property type="entry name" value="INOSINE_URIDINE-PREFERRING NUCLEOSIDE HYDROLASE DOMAIN-CONTAINING PROTEIN"/>
    <property type="match status" value="1"/>
</dbReference>
<dbReference type="SUPFAM" id="SSF53590">
    <property type="entry name" value="Nucleoside hydrolase"/>
    <property type="match status" value="1"/>
</dbReference>
<feature type="domain" description="Inosine/uridine-preferring nucleoside hydrolase" evidence="1">
    <location>
        <begin position="7"/>
        <end position="242"/>
    </location>
</feature>
<keyword evidence="2" id="KW-0378">Hydrolase</keyword>
<dbReference type="RefSeq" id="WP_308951406.1">
    <property type="nucleotide sequence ID" value="NZ_JARXHW010000039.1"/>
</dbReference>
<name>A0ABU1AX59_9BACT</name>
<accession>A0ABU1AX59</accession>
<dbReference type="Gene3D" id="3.90.245.10">
    <property type="entry name" value="Ribonucleoside hydrolase-like"/>
    <property type="match status" value="1"/>
</dbReference>
<dbReference type="Proteomes" id="UP001225316">
    <property type="component" value="Unassembled WGS sequence"/>
</dbReference>
<evidence type="ECO:0000313" key="3">
    <source>
        <dbReference type="Proteomes" id="UP001225316"/>
    </source>
</evidence>
<protein>
    <submittedName>
        <fullName evidence="2">Nucleoside hydrolase</fullName>
    </submittedName>
</protein>
<organism evidence="2 3">
    <name type="scientific">Thalassobacterium maritimum</name>
    <dbReference type="NCBI Taxonomy" id="3041265"/>
    <lineage>
        <taxon>Bacteria</taxon>
        <taxon>Pseudomonadati</taxon>
        <taxon>Verrucomicrobiota</taxon>
        <taxon>Opitutia</taxon>
        <taxon>Puniceicoccales</taxon>
        <taxon>Coraliomargaritaceae</taxon>
        <taxon>Thalassobacterium</taxon>
    </lineage>
</organism>
<gene>
    <name evidence="2" type="ORF">QEH52_14550</name>
</gene>
<dbReference type="Pfam" id="PF01156">
    <property type="entry name" value="IU_nuc_hydro"/>
    <property type="match status" value="1"/>
</dbReference>
<evidence type="ECO:0000313" key="2">
    <source>
        <dbReference type="EMBL" id="MDQ8208744.1"/>
    </source>
</evidence>
<evidence type="ECO:0000259" key="1">
    <source>
        <dbReference type="Pfam" id="PF01156"/>
    </source>
</evidence>
<sequence length="308" mass="33114">MHTPVQILLDTDMLTDCDDAGALAMLHVLADRGEAKILGVAVNGIDSHGLHGSVVSAINYHFGRPEIPVAMSPRGEEQTPVKPSSYSSSIYENYPHDGLRDAERPNAVELYHRLLSEAEDHSVTIVSIGFLSNIADLLAMDSGPALVARKVKGITIMGGAYPSGNEYNFDFSGTGPTTQAALEAWPETVPITFIGYELGERVITGTDYQAAPDSPMRRAYELAYDSINRGRPSWDQVAVFHAVRGLHSNGCTWFNAIAGKNRISATGQNSWQADPSGPDAYLELAVSADELASTIEQLMVTPPATLSL</sequence>
<dbReference type="GO" id="GO:0016787">
    <property type="term" value="F:hydrolase activity"/>
    <property type="evidence" value="ECO:0007669"/>
    <property type="project" value="UniProtKB-KW"/>
</dbReference>
<proteinExistence type="predicted"/>
<reference evidence="2 3" key="1">
    <citation type="submission" date="2023-04" db="EMBL/GenBank/DDBJ databases">
        <title>A novel bacteria isolated from coastal sediment.</title>
        <authorList>
            <person name="Liu X.-J."/>
            <person name="Du Z.-J."/>
        </authorList>
    </citation>
    <scope>NUCLEOTIDE SEQUENCE [LARGE SCALE GENOMIC DNA]</scope>
    <source>
        <strain evidence="2 3">SDUM461003</strain>
    </source>
</reference>
<dbReference type="EMBL" id="JARXHW010000039">
    <property type="protein sequence ID" value="MDQ8208744.1"/>
    <property type="molecule type" value="Genomic_DNA"/>
</dbReference>
<dbReference type="InterPro" id="IPR036452">
    <property type="entry name" value="Ribo_hydro-like"/>
</dbReference>
<dbReference type="InterPro" id="IPR001910">
    <property type="entry name" value="Inosine/uridine_hydrolase_dom"/>
</dbReference>